<keyword evidence="2 6" id="KW-0808">Transferase</keyword>
<evidence type="ECO:0000313" key="7">
    <source>
        <dbReference type="Proteomes" id="UP000270673"/>
    </source>
</evidence>
<dbReference type="InterPro" id="IPR040758">
    <property type="entry name" value="PrmC_N"/>
</dbReference>
<protein>
    <submittedName>
        <fullName evidence="6">Peptide chain release factor N(5)-glutamine methyltransferase</fullName>
        <ecNumber evidence="6">2.1.1.297</ecNumber>
    </submittedName>
</protein>
<accession>A0A3S9VT21</accession>
<sequence>MNTMFDLQQYALQELKDAYTEHEIKVLCSLAFCHLLHCTNIEIHLKKHEFLEKSFIDKFVQVVEELKTDKPIQYILGETEFAGIDFQLNSETLIPRPETEELVMWIVESGVRPGARVLDIGTGSGCIIVSLGKLLKGGRFYGVDISPEAVRQAADNARRNGVEVDFEVRDILHYGEWEWPGFDVIVSNPPYVRESEREFMHDRVLNYEPSRALFVPDADPLMFYRKIAEFGRDHLNEGGALFFEINEALGKETVELLQKMGYEEVELRKDINERERMVKARGNFKF</sequence>
<dbReference type="InterPro" id="IPR025714">
    <property type="entry name" value="Methyltranfer_dom"/>
</dbReference>
<name>A0A3S9VT21_9BACT</name>
<organism evidence="6 7">
    <name type="scientific">Butyricimonas faecalis</name>
    <dbReference type="NCBI Taxonomy" id="2093856"/>
    <lineage>
        <taxon>Bacteria</taxon>
        <taxon>Pseudomonadati</taxon>
        <taxon>Bacteroidota</taxon>
        <taxon>Bacteroidia</taxon>
        <taxon>Bacteroidales</taxon>
        <taxon>Odoribacteraceae</taxon>
        <taxon>Butyricimonas</taxon>
    </lineage>
</organism>
<gene>
    <name evidence="6" type="primary">prmC</name>
    <name evidence="6" type="ORF">D8S85_08825</name>
</gene>
<proteinExistence type="predicted"/>
<evidence type="ECO:0000313" key="6">
    <source>
        <dbReference type="EMBL" id="AZS29640.1"/>
    </source>
</evidence>
<dbReference type="CDD" id="cd02440">
    <property type="entry name" value="AdoMet_MTases"/>
    <property type="match status" value="1"/>
</dbReference>
<dbReference type="InterPro" id="IPR002052">
    <property type="entry name" value="DNA_methylase_N6_adenine_CS"/>
</dbReference>
<dbReference type="InterPro" id="IPR029063">
    <property type="entry name" value="SAM-dependent_MTases_sf"/>
</dbReference>
<dbReference type="RefSeq" id="WP_127074978.1">
    <property type="nucleotide sequence ID" value="NZ_CP032819.1"/>
</dbReference>
<evidence type="ECO:0000256" key="3">
    <source>
        <dbReference type="ARBA" id="ARBA00022691"/>
    </source>
</evidence>
<dbReference type="PANTHER" id="PTHR18895">
    <property type="entry name" value="HEMK METHYLTRANSFERASE"/>
    <property type="match status" value="1"/>
</dbReference>
<dbReference type="Pfam" id="PF13847">
    <property type="entry name" value="Methyltransf_31"/>
    <property type="match status" value="1"/>
</dbReference>
<dbReference type="NCBIfam" id="TIGR03534">
    <property type="entry name" value="RF_mod_PrmC"/>
    <property type="match status" value="1"/>
</dbReference>
<dbReference type="EC" id="2.1.1.297" evidence="6"/>
<feature type="domain" description="Release factor glutamine methyltransferase N-terminal" evidence="5">
    <location>
        <begin position="6"/>
        <end position="77"/>
    </location>
</feature>
<reference evidence="6 7" key="1">
    <citation type="submission" date="2018-10" db="EMBL/GenBank/DDBJ databases">
        <title>Butyricimonas faecalis sp. nov., isolated from human faeces and emended description of the genus Butyricimonas.</title>
        <authorList>
            <person name="Le Roy T."/>
            <person name="Van der Smissen P."/>
            <person name="Paquot A."/>
            <person name="Delzenne N."/>
            <person name="Muccioli G."/>
            <person name="Collet J.-F."/>
            <person name="Cani P.D."/>
        </authorList>
    </citation>
    <scope>NUCLEOTIDE SEQUENCE [LARGE SCALE GENOMIC DNA]</scope>
    <source>
        <strain evidence="6 7">H184</strain>
    </source>
</reference>
<dbReference type="NCBIfam" id="TIGR00536">
    <property type="entry name" value="hemK_fam"/>
    <property type="match status" value="1"/>
</dbReference>
<evidence type="ECO:0000256" key="2">
    <source>
        <dbReference type="ARBA" id="ARBA00022679"/>
    </source>
</evidence>
<dbReference type="InterPro" id="IPR004556">
    <property type="entry name" value="HemK-like"/>
</dbReference>
<evidence type="ECO:0000256" key="1">
    <source>
        <dbReference type="ARBA" id="ARBA00022603"/>
    </source>
</evidence>
<dbReference type="GO" id="GO:0003676">
    <property type="term" value="F:nucleic acid binding"/>
    <property type="evidence" value="ECO:0007669"/>
    <property type="project" value="InterPro"/>
</dbReference>
<dbReference type="GO" id="GO:0102559">
    <property type="term" value="F:peptide chain release factor N(5)-glutamine methyltransferase activity"/>
    <property type="evidence" value="ECO:0007669"/>
    <property type="project" value="UniProtKB-EC"/>
</dbReference>
<evidence type="ECO:0000259" key="5">
    <source>
        <dbReference type="Pfam" id="PF17827"/>
    </source>
</evidence>
<dbReference type="KEGG" id="buy:D8S85_08825"/>
<dbReference type="OrthoDB" id="9800643at2"/>
<evidence type="ECO:0000259" key="4">
    <source>
        <dbReference type="Pfam" id="PF13847"/>
    </source>
</evidence>
<dbReference type="SUPFAM" id="SSF53335">
    <property type="entry name" value="S-adenosyl-L-methionine-dependent methyltransferases"/>
    <property type="match status" value="1"/>
</dbReference>
<dbReference type="Gene3D" id="3.40.50.150">
    <property type="entry name" value="Vaccinia Virus protein VP39"/>
    <property type="match status" value="1"/>
</dbReference>
<dbReference type="GO" id="GO:0032259">
    <property type="term" value="P:methylation"/>
    <property type="evidence" value="ECO:0007669"/>
    <property type="project" value="UniProtKB-KW"/>
</dbReference>
<dbReference type="InterPro" id="IPR019874">
    <property type="entry name" value="RF_methyltr_PrmC"/>
</dbReference>
<dbReference type="EMBL" id="CP032819">
    <property type="protein sequence ID" value="AZS29640.1"/>
    <property type="molecule type" value="Genomic_DNA"/>
</dbReference>
<dbReference type="Pfam" id="PF17827">
    <property type="entry name" value="PrmC_N"/>
    <property type="match status" value="1"/>
</dbReference>
<dbReference type="AlphaFoldDB" id="A0A3S9VT21"/>
<dbReference type="Gene3D" id="1.10.8.10">
    <property type="entry name" value="DNA helicase RuvA subunit, C-terminal domain"/>
    <property type="match status" value="1"/>
</dbReference>
<dbReference type="Proteomes" id="UP000270673">
    <property type="component" value="Chromosome"/>
</dbReference>
<dbReference type="PROSITE" id="PS00092">
    <property type="entry name" value="N6_MTASE"/>
    <property type="match status" value="1"/>
</dbReference>
<dbReference type="InterPro" id="IPR050320">
    <property type="entry name" value="N5-glutamine_MTase"/>
</dbReference>
<keyword evidence="7" id="KW-1185">Reference proteome</keyword>
<dbReference type="PANTHER" id="PTHR18895:SF74">
    <property type="entry name" value="MTRF1L RELEASE FACTOR GLUTAMINE METHYLTRANSFERASE"/>
    <property type="match status" value="1"/>
</dbReference>
<feature type="domain" description="Methyltransferase" evidence="4">
    <location>
        <begin position="113"/>
        <end position="203"/>
    </location>
</feature>
<keyword evidence="3" id="KW-0949">S-adenosyl-L-methionine</keyword>
<keyword evidence="1 6" id="KW-0489">Methyltransferase</keyword>